<evidence type="ECO:0000313" key="1">
    <source>
        <dbReference type="EMBL" id="KXT05525.1"/>
    </source>
</evidence>
<dbReference type="AlphaFoldDB" id="A0A139HSR2"/>
<reference evidence="1 2" key="1">
    <citation type="submission" date="2015-07" db="EMBL/GenBank/DDBJ databases">
        <title>Comparative genomics of the Sigatoka disease complex on banana suggests a link between parallel evolutionary changes in Pseudocercospora fijiensis and Pseudocercospora eumusae and increased virulence on the banana host.</title>
        <authorList>
            <person name="Chang T.-C."/>
            <person name="Salvucci A."/>
            <person name="Crous P.W."/>
            <person name="Stergiopoulos I."/>
        </authorList>
    </citation>
    <scope>NUCLEOTIDE SEQUENCE [LARGE SCALE GENOMIC DNA]</scope>
    <source>
        <strain evidence="1 2">CBS 114824</strain>
    </source>
</reference>
<sequence>MQLLKGATGLTSALHSCVQAVVKSRRQHLATESLRQGQAVDKKRHARTWTPEETAELIRLRSSGVSYEHLASHSPLSGRSYKSIAEKCYKLVKDHRLPPSTKRAHVSRHNKLADIVALRHSGYTYQAIAEKLGVPSTSLVRTMYLSRPNASANTSTPKHAGGARWSHEEDTLLRKLRCDGLTDRALVPHFPHRSLRAITQRARLLHPSARAKPTRLAEPTRLGPWSEDEDTQLETLFLQGKRVSFIAKELRRAVKHVYARIWKQRLVRPRDMQPQEGITLPSPGSSLRWSISEMETLKQGIKQNWTVPHLAQHLNRSRSAVNSKIKNLNLTVMVQHAYTLGLPERTAPQLRLLRSGNLGTALSMVQTYDLQRSPFCFVCFDHSFNEMGHSNSKPIRNLSAKAIKSETCAQIQLNRRVIPKEAGSPICRRLLSNPPPVRDGYHSAH</sequence>
<proteinExistence type="predicted"/>
<comment type="caution">
    <text evidence="1">The sequence shown here is derived from an EMBL/GenBank/DDBJ whole genome shotgun (WGS) entry which is preliminary data.</text>
</comment>
<name>A0A139HSR2_9PEZI</name>
<dbReference type="OrthoDB" id="10629447at2759"/>
<evidence type="ECO:0000313" key="2">
    <source>
        <dbReference type="Proteomes" id="UP000070133"/>
    </source>
</evidence>
<dbReference type="EMBL" id="LFZN01000012">
    <property type="protein sequence ID" value="KXT05525.1"/>
    <property type="molecule type" value="Genomic_DNA"/>
</dbReference>
<evidence type="ECO:0008006" key="3">
    <source>
        <dbReference type="Google" id="ProtNLM"/>
    </source>
</evidence>
<protein>
    <recommendedName>
        <fullName evidence="3">Myb-like domain-containing protein</fullName>
    </recommendedName>
</protein>
<accession>A0A139HSR2</accession>
<gene>
    <name evidence="1" type="ORF">AC578_3674</name>
</gene>
<keyword evidence="2" id="KW-1185">Reference proteome</keyword>
<dbReference type="Proteomes" id="UP000070133">
    <property type="component" value="Unassembled WGS sequence"/>
</dbReference>
<organism evidence="1 2">
    <name type="scientific">Pseudocercospora eumusae</name>
    <dbReference type="NCBI Taxonomy" id="321146"/>
    <lineage>
        <taxon>Eukaryota</taxon>
        <taxon>Fungi</taxon>
        <taxon>Dikarya</taxon>
        <taxon>Ascomycota</taxon>
        <taxon>Pezizomycotina</taxon>
        <taxon>Dothideomycetes</taxon>
        <taxon>Dothideomycetidae</taxon>
        <taxon>Mycosphaerellales</taxon>
        <taxon>Mycosphaerellaceae</taxon>
        <taxon>Pseudocercospora</taxon>
    </lineage>
</organism>